<dbReference type="PROSITE" id="PS51278">
    <property type="entry name" value="GATASE_TYPE_2"/>
    <property type="match status" value="1"/>
</dbReference>
<dbReference type="InterPro" id="IPR001347">
    <property type="entry name" value="SIS_dom"/>
</dbReference>
<dbReference type="CDD" id="cd05009">
    <property type="entry name" value="SIS_GlmS_GlmD_2"/>
    <property type="match status" value="1"/>
</dbReference>
<dbReference type="InterPro" id="IPR035490">
    <property type="entry name" value="GlmS/FrlB_SIS"/>
</dbReference>
<dbReference type="GO" id="GO:0006002">
    <property type="term" value="P:fructose 6-phosphate metabolic process"/>
    <property type="evidence" value="ECO:0007669"/>
    <property type="project" value="TreeGrafter"/>
</dbReference>
<evidence type="ECO:0000256" key="1">
    <source>
        <dbReference type="ARBA" id="ARBA00001031"/>
    </source>
</evidence>
<evidence type="ECO:0000259" key="8">
    <source>
        <dbReference type="PROSITE" id="PS51278"/>
    </source>
</evidence>
<dbReference type="FunFam" id="3.40.50.10490:FF:000001">
    <property type="entry name" value="Glutamine--fructose-6-phosphate aminotransferase [isomerizing]"/>
    <property type="match status" value="1"/>
</dbReference>
<dbReference type="Proteomes" id="UP000228900">
    <property type="component" value="Unassembled WGS sequence"/>
</dbReference>
<gene>
    <name evidence="10" type="primary">glmS</name>
    <name evidence="10" type="ORF">COT98_02780</name>
</gene>
<evidence type="ECO:0000256" key="4">
    <source>
        <dbReference type="ARBA" id="ARBA00022576"/>
    </source>
</evidence>
<keyword evidence="6" id="KW-0677">Repeat</keyword>
<dbReference type="Gene3D" id="3.40.50.10490">
    <property type="entry name" value="Glucose-6-phosphate isomerase like protein, domain 1"/>
    <property type="match status" value="2"/>
</dbReference>
<dbReference type="GO" id="GO:0004360">
    <property type="term" value="F:glutamine-fructose-6-phosphate transaminase (isomerizing) activity"/>
    <property type="evidence" value="ECO:0007669"/>
    <property type="project" value="UniProtKB-EC"/>
</dbReference>
<evidence type="ECO:0000256" key="3">
    <source>
        <dbReference type="ARBA" id="ARBA00016090"/>
    </source>
</evidence>
<dbReference type="PANTHER" id="PTHR10937">
    <property type="entry name" value="GLUCOSAMINE--FRUCTOSE-6-PHOSPHATE AMINOTRANSFERASE, ISOMERIZING"/>
    <property type="match status" value="1"/>
</dbReference>
<dbReference type="AlphaFoldDB" id="A0A2M6WPC9"/>
<dbReference type="PROSITE" id="PS51464">
    <property type="entry name" value="SIS"/>
    <property type="match status" value="2"/>
</dbReference>
<proteinExistence type="predicted"/>
<dbReference type="SUPFAM" id="SSF53697">
    <property type="entry name" value="SIS domain"/>
    <property type="match status" value="1"/>
</dbReference>
<feature type="domain" description="SIS" evidence="9">
    <location>
        <begin position="458"/>
        <end position="599"/>
    </location>
</feature>
<dbReference type="EC" id="2.6.1.16" evidence="2"/>
<name>A0A2M6WPC9_9BACT</name>
<dbReference type="InterPro" id="IPR017932">
    <property type="entry name" value="GATase_2_dom"/>
</dbReference>
<organism evidence="10 11">
    <name type="scientific">Candidatus Falkowbacteria bacterium CG10_big_fil_rev_8_21_14_0_10_39_9</name>
    <dbReference type="NCBI Taxonomy" id="1974566"/>
    <lineage>
        <taxon>Bacteria</taxon>
        <taxon>Candidatus Falkowiibacteriota</taxon>
    </lineage>
</organism>
<dbReference type="InterPro" id="IPR046348">
    <property type="entry name" value="SIS_dom_sf"/>
</dbReference>
<comment type="caution">
    <text evidence="10">The sequence shown here is derived from an EMBL/GenBank/DDBJ whole genome shotgun (WGS) entry which is preliminary data.</text>
</comment>
<accession>A0A2M6WPC9</accession>
<dbReference type="InterPro" id="IPR035466">
    <property type="entry name" value="GlmS/AgaS_SIS"/>
</dbReference>
<dbReference type="InterPro" id="IPR029055">
    <property type="entry name" value="Ntn_hydrolases_N"/>
</dbReference>
<feature type="domain" description="Glutamine amidotransferase type-2" evidence="8">
    <location>
        <begin position="2"/>
        <end position="219"/>
    </location>
</feature>
<sequence>MCGIIMYNGKKLALPPLLTGLERLEYRGYDSAGLVLLEDGLPAFYKAPGQLQNLREKVKNSYVCSSFGMAHTRWATHGGATEANAHPHVSQSQDLIIVHNGIVENYLVIKKKLENSGFTFYSETDTEVLVNFIELIKIDKKLDLTSAVQVALSEIVGACAMMVYSQSEKLLVAVNRGGQLFAGVNGSECFVASDKNAFAGYSKNFFEIGNNQFLLVRSGKEPKLLNFNLEVLKPEIEELDVDINQLTKGDYPNFMLKEIHEQPEIMRQGMTGRINFKTQEICFGGLDECWEQIKQASSLVIVACGTSFHAGLLAKYWLEKLVNIPVKVEYASEFQAATIKAGDIVLGISQSGTTADTIVALEAAKDQGAITLGVCNVVNSKMARLVNAGIYTRAGVENGVASTKAFTAQALALLLFALKLANDKKTISNFNLRIINQLESLPNLMEQALGSEKVIRTLARKLKQTTNCLFLGRGYSFPVALEGALKLKEISYVHAEGLPAGESKHGPLALIDEAMPVIVIATQGEFYYKTMNNISEIKHHGGRVIALVNKNDNEITGLTKEIIVVPLVDDILSPLINVIPLQLFAYYSAFSRGKDVDHPRNLAKSVTTE</sequence>
<dbReference type="SUPFAM" id="SSF56235">
    <property type="entry name" value="N-terminal nucleophile aminohydrolases (Ntn hydrolases)"/>
    <property type="match status" value="1"/>
</dbReference>
<evidence type="ECO:0000256" key="6">
    <source>
        <dbReference type="ARBA" id="ARBA00022737"/>
    </source>
</evidence>
<evidence type="ECO:0000256" key="2">
    <source>
        <dbReference type="ARBA" id="ARBA00012916"/>
    </source>
</evidence>
<dbReference type="CDD" id="cd05008">
    <property type="entry name" value="SIS_GlmS_GlmD_1"/>
    <property type="match status" value="1"/>
</dbReference>
<dbReference type="InterPro" id="IPR005855">
    <property type="entry name" value="GFAT"/>
</dbReference>
<dbReference type="FunFam" id="3.40.50.10490:FF:000002">
    <property type="entry name" value="Glutamine--fructose-6-phosphate aminotransferase [isomerizing]"/>
    <property type="match status" value="1"/>
</dbReference>
<evidence type="ECO:0000256" key="5">
    <source>
        <dbReference type="ARBA" id="ARBA00022679"/>
    </source>
</evidence>
<protein>
    <recommendedName>
        <fullName evidence="3">Glutamine--fructose-6-phosphate aminotransferase [isomerizing]</fullName>
        <ecNumber evidence="2">2.6.1.16</ecNumber>
    </recommendedName>
</protein>
<evidence type="ECO:0000259" key="9">
    <source>
        <dbReference type="PROSITE" id="PS51464"/>
    </source>
</evidence>
<dbReference type="GO" id="GO:0005829">
    <property type="term" value="C:cytosol"/>
    <property type="evidence" value="ECO:0007669"/>
    <property type="project" value="TreeGrafter"/>
</dbReference>
<dbReference type="PANTHER" id="PTHR10937:SF0">
    <property type="entry name" value="GLUTAMINE--FRUCTOSE-6-PHOSPHATE TRANSAMINASE (ISOMERIZING)"/>
    <property type="match status" value="1"/>
</dbReference>
<keyword evidence="7" id="KW-0315">Glutamine amidotransferase</keyword>
<comment type="catalytic activity">
    <reaction evidence="1">
        <text>D-fructose 6-phosphate + L-glutamine = D-glucosamine 6-phosphate + L-glutamate</text>
        <dbReference type="Rhea" id="RHEA:13237"/>
        <dbReference type="ChEBI" id="CHEBI:29985"/>
        <dbReference type="ChEBI" id="CHEBI:58359"/>
        <dbReference type="ChEBI" id="CHEBI:58725"/>
        <dbReference type="ChEBI" id="CHEBI:61527"/>
        <dbReference type="EC" id="2.6.1.16"/>
    </reaction>
</comment>
<dbReference type="NCBIfam" id="TIGR01135">
    <property type="entry name" value="glmS"/>
    <property type="match status" value="1"/>
</dbReference>
<dbReference type="EMBL" id="PFAQ01000041">
    <property type="protein sequence ID" value="PIT94639.1"/>
    <property type="molecule type" value="Genomic_DNA"/>
</dbReference>
<evidence type="ECO:0000256" key="7">
    <source>
        <dbReference type="ARBA" id="ARBA00022962"/>
    </source>
</evidence>
<dbReference type="Gene3D" id="3.60.20.10">
    <property type="entry name" value="Glutamine Phosphoribosylpyrophosphate, subunit 1, domain 1"/>
    <property type="match status" value="1"/>
</dbReference>
<dbReference type="NCBIfam" id="NF001484">
    <property type="entry name" value="PRK00331.1"/>
    <property type="match status" value="1"/>
</dbReference>
<dbReference type="GO" id="GO:0046349">
    <property type="term" value="P:amino sugar biosynthetic process"/>
    <property type="evidence" value="ECO:0007669"/>
    <property type="project" value="UniProtKB-ARBA"/>
</dbReference>
<dbReference type="GO" id="GO:0006487">
    <property type="term" value="P:protein N-linked glycosylation"/>
    <property type="evidence" value="ECO:0007669"/>
    <property type="project" value="TreeGrafter"/>
</dbReference>
<dbReference type="GO" id="GO:0097367">
    <property type="term" value="F:carbohydrate derivative binding"/>
    <property type="evidence" value="ECO:0007669"/>
    <property type="project" value="InterPro"/>
</dbReference>
<dbReference type="GO" id="GO:0006047">
    <property type="term" value="P:UDP-N-acetylglucosamine metabolic process"/>
    <property type="evidence" value="ECO:0007669"/>
    <property type="project" value="TreeGrafter"/>
</dbReference>
<keyword evidence="4" id="KW-0032">Aminotransferase</keyword>
<dbReference type="Pfam" id="PF13522">
    <property type="entry name" value="GATase_6"/>
    <property type="match status" value="1"/>
</dbReference>
<reference evidence="11" key="1">
    <citation type="submission" date="2017-09" db="EMBL/GenBank/DDBJ databases">
        <title>Depth-based differentiation of microbial function through sediment-hosted aquifers and enrichment of novel symbionts in the deep terrestrial subsurface.</title>
        <authorList>
            <person name="Probst A.J."/>
            <person name="Ladd B."/>
            <person name="Jarett J.K."/>
            <person name="Geller-Mcgrath D.E."/>
            <person name="Sieber C.M.K."/>
            <person name="Emerson J.B."/>
            <person name="Anantharaman K."/>
            <person name="Thomas B.C."/>
            <person name="Malmstrom R."/>
            <person name="Stieglmeier M."/>
            <person name="Klingl A."/>
            <person name="Woyke T."/>
            <person name="Ryan C.M."/>
            <person name="Banfield J.F."/>
        </authorList>
    </citation>
    <scope>NUCLEOTIDE SEQUENCE [LARGE SCALE GENOMIC DNA]</scope>
</reference>
<evidence type="ECO:0000313" key="10">
    <source>
        <dbReference type="EMBL" id="PIT94639.1"/>
    </source>
</evidence>
<evidence type="ECO:0000313" key="11">
    <source>
        <dbReference type="Proteomes" id="UP000228900"/>
    </source>
</evidence>
<dbReference type="Pfam" id="PF01380">
    <property type="entry name" value="SIS"/>
    <property type="match status" value="2"/>
</dbReference>
<feature type="domain" description="SIS" evidence="9">
    <location>
        <begin position="289"/>
        <end position="426"/>
    </location>
</feature>
<keyword evidence="5" id="KW-0808">Transferase</keyword>